<evidence type="ECO:0000313" key="2">
    <source>
        <dbReference type="EMBL" id="SEC87130.1"/>
    </source>
</evidence>
<feature type="transmembrane region" description="Helical" evidence="1">
    <location>
        <begin position="82"/>
        <end position="104"/>
    </location>
</feature>
<organism evidence="2 3">
    <name type="scientific">Pseudomonas kilonensis</name>
    <dbReference type="NCBI Taxonomy" id="132476"/>
    <lineage>
        <taxon>Bacteria</taxon>
        <taxon>Pseudomonadati</taxon>
        <taxon>Pseudomonadota</taxon>
        <taxon>Gammaproteobacteria</taxon>
        <taxon>Pseudomonadales</taxon>
        <taxon>Pseudomonadaceae</taxon>
        <taxon>Pseudomonas</taxon>
    </lineage>
</organism>
<keyword evidence="3" id="KW-1185">Reference proteome</keyword>
<reference evidence="2 3" key="1">
    <citation type="submission" date="2016-10" db="EMBL/GenBank/DDBJ databases">
        <authorList>
            <person name="Varghese N."/>
            <person name="Submissions S."/>
        </authorList>
    </citation>
    <scope>NUCLEOTIDE SEQUENCE [LARGE SCALE GENOMIC DNA]</scope>
    <source>
        <strain evidence="2 3">BS3780</strain>
    </source>
</reference>
<keyword evidence="1" id="KW-0812">Transmembrane</keyword>
<keyword evidence="1" id="KW-0472">Membrane</keyword>
<protein>
    <submittedName>
        <fullName evidence="2">Uncharacterized protein</fullName>
    </submittedName>
</protein>
<proteinExistence type="predicted"/>
<accession>A0ABY0Y3D7</accession>
<name>A0ABY0Y3D7_9PSED</name>
<sequence>MFRLLTKIPIIGVILKVFNSYAYDGDVKADDQFAGILAWIKIYFFPFFICLSVAILLMPDFINSLLPCSYLSYKVEVTPGELATSILPNLLGFGIGVYALIFALDRKFVQDLQNGFEGYNKENNKSGSVLLLNTEMALPLIIITATIAIGIFQKIFIDHLYLRLASWFSFWLSMYFTLDLINNLFLMGSAHLSDNIKKHLTQTDTPPSS</sequence>
<comment type="caution">
    <text evidence="2">The sequence shown here is derived from an EMBL/GenBank/DDBJ whole genome shotgun (WGS) entry which is preliminary data.</text>
</comment>
<evidence type="ECO:0000313" key="3">
    <source>
        <dbReference type="Proteomes" id="UP000183915"/>
    </source>
</evidence>
<feature type="transmembrane region" description="Helical" evidence="1">
    <location>
        <begin position="42"/>
        <end position="62"/>
    </location>
</feature>
<feature type="transmembrane region" description="Helical" evidence="1">
    <location>
        <begin position="164"/>
        <end position="188"/>
    </location>
</feature>
<dbReference type="Proteomes" id="UP000183915">
    <property type="component" value="Unassembled WGS sequence"/>
</dbReference>
<feature type="transmembrane region" description="Helical" evidence="1">
    <location>
        <begin position="129"/>
        <end position="152"/>
    </location>
</feature>
<dbReference type="RefSeq" id="WP_053185133.1">
    <property type="nucleotide sequence ID" value="NZ_FNTT01000001.1"/>
</dbReference>
<dbReference type="EMBL" id="FNTT01000001">
    <property type="protein sequence ID" value="SEC87130.1"/>
    <property type="molecule type" value="Genomic_DNA"/>
</dbReference>
<keyword evidence="1" id="KW-1133">Transmembrane helix</keyword>
<gene>
    <name evidence="2" type="ORF">SAMN04490188_0208</name>
</gene>
<evidence type="ECO:0000256" key="1">
    <source>
        <dbReference type="SAM" id="Phobius"/>
    </source>
</evidence>